<keyword evidence="8" id="KW-0028">Amino-acid biosynthesis</keyword>
<evidence type="ECO:0000256" key="1">
    <source>
        <dbReference type="ARBA" id="ARBA00001933"/>
    </source>
</evidence>
<accession>A0A9D1L9B1</accession>
<proteinExistence type="inferred from homology"/>
<evidence type="ECO:0000259" key="9">
    <source>
        <dbReference type="Pfam" id="PF00155"/>
    </source>
</evidence>
<dbReference type="PANTHER" id="PTHR43643">
    <property type="entry name" value="HISTIDINOL-PHOSPHATE AMINOTRANSFERASE 2"/>
    <property type="match status" value="1"/>
</dbReference>
<name>A0A9D1L9B1_9CLOT</name>
<dbReference type="PROSITE" id="PS00599">
    <property type="entry name" value="AA_TRANSFER_CLASS_2"/>
    <property type="match status" value="1"/>
</dbReference>
<protein>
    <recommendedName>
        <fullName evidence="8">Histidinol-phosphate aminotransferase</fullName>
        <ecNumber evidence="8">2.6.1.9</ecNumber>
    </recommendedName>
    <alternativeName>
        <fullName evidence="8">Imidazole acetol-phosphate transaminase</fullName>
    </alternativeName>
</protein>
<dbReference type="Gene3D" id="3.90.1150.10">
    <property type="entry name" value="Aspartate Aminotransferase, domain 1"/>
    <property type="match status" value="1"/>
</dbReference>
<dbReference type="InterPro" id="IPR015422">
    <property type="entry name" value="PyrdxlP-dep_Trfase_small"/>
</dbReference>
<dbReference type="NCBIfam" id="TIGR01141">
    <property type="entry name" value="hisC"/>
    <property type="match status" value="1"/>
</dbReference>
<reference evidence="10" key="1">
    <citation type="submission" date="2020-10" db="EMBL/GenBank/DDBJ databases">
        <authorList>
            <person name="Gilroy R."/>
        </authorList>
    </citation>
    <scope>NUCLEOTIDE SEQUENCE</scope>
    <source>
        <strain evidence="10">CHK195-4489</strain>
    </source>
</reference>
<organism evidence="10 11">
    <name type="scientific">Candidatus Egerieisoma faecipullorum</name>
    <dbReference type="NCBI Taxonomy" id="2840963"/>
    <lineage>
        <taxon>Bacteria</taxon>
        <taxon>Bacillati</taxon>
        <taxon>Bacillota</taxon>
        <taxon>Clostridia</taxon>
        <taxon>Eubacteriales</taxon>
        <taxon>Clostridiaceae</taxon>
        <taxon>Clostridiaceae incertae sedis</taxon>
        <taxon>Candidatus Egerieisoma</taxon>
    </lineage>
</organism>
<feature type="domain" description="Aminotransferase class I/classII large" evidence="9">
    <location>
        <begin position="26"/>
        <end position="347"/>
    </location>
</feature>
<comment type="subunit">
    <text evidence="3 8">Homodimer.</text>
</comment>
<comment type="pathway">
    <text evidence="2 8">Amino-acid biosynthesis; L-histidine biosynthesis; L-histidine from 5-phospho-alpha-D-ribose 1-diphosphate: step 7/9.</text>
</comment>
<dbReference type="InterPro" id="IPR004839">
    <property type="entry name" value="Aminotransferase_I/II_large"/>
</dbReference>
<evidence type="ECO:0000256" key="4">
    <source>
        <dbReference type="ARBA" id="ARBA00022576"/>
    </source>
</evidence>
<dbReference type="GO" id="GO:0004400">
    <property type="term" value="F:histidinol-phosphate transaminase activity"/>
    <property type="evidence" value="ECO:0007669"/>
    <property type="project" value="UniProtKB-UniRule"/>
</dbReference>
<feature type="modified residue" description="N6-(pyridoxal phosphate)lysine" evidence="8">
    <location>
        <position position="210"/>
    </location>
</feature>
<reference evidence="10" key="2">
    <citation type="journal article" date="2021" name="PeerJ">
        <title>Extensive microbial diversity within the chicken gut microbiome revealed by metagenomics and culture.</title>
        <authorList>
            <person name="Gilroy R."/>
            <person name="Ravi A."/>
            <person name="Getino M."/>
            <person name="Pursley I."/>
            <person name="Horton D.L."/>
            <person name="Alikhan N.F."/>
            <person name="Baker D."/>
            <person name="Gharbi K."/>
            <person name="Hall N."/>
            <person name="Watson M."/>
            <person name="Adriaenssens E.M."/>
            <person name="Foster-Nyarko E."/>
            <person name="Jarju S."/>
            <person name="Secka A."/>
            <person name="Antonio M."/>
            <person name="Oren A."/>
            <person name="Chaudhuri R.R."/>
            <person name="La Ragione R."/>
            <person name="Hildebrand F."/>
            <person name="Pallen M.J."/>
        </authorList>
    </citation>
    <scope>NUCLEOTIDE SEQUENCE</scope>
    <source>
        <strain evidence="10">CHK195-4489</strain>
    </source>
</reference>
<dbReference type="HAMAP" id="MF_01023">
    <property type="entry name" value="HisC_aminotrans_2"/>
    <property type="match status" value="1"/>
</dbReference>
<dbReference type="EC" id="2.6.1.9" evidence="8"/>
<keyword evidence="5 8" id="KW-0808">Transferase</keyword>
<dbReference type="PANTHER" id="PTHR43643:SF3">
    <property type="entry name" value="HISTIDINOL-PHOSPHATE AMINOTRANSFERASE"/>
    <property type="match status" value="1"/>
</dbReference>
<evidence type="ECO:0000256" key="6">
    <source>
        <dbReference type="ARBA" id="ARBA00022898"/>
    </source>
</evidence>
<evidence type="ECO:0000256" key="2">
    <source>
        <dbReference type="ARBA" id="ARBA00005011"/>
    </source>
</evidence>
<dbReference type="InterPro" id="IPR015424">
    <property type="entry name" value="PyrdxlP-dep_Trfase"/>
</dbReference>
<evidence type="ECO:0000256" key="5">
    <source>
        <dbReference type="ARBA" id="ARBA00022679"/>
    </source>
</evidence>
<dbReference type="AlphaFoldDB" id="A0A9D1L9B1"/>
<keyword evidence="6 8" id="KW-0663">Pyridoxal phosphate</keyword>
<dbReference type="InterPro" id="IPR001917">
    <property type="entry name" value="Aminotrans_II_pyridoxalP_BS"/>
</dbReference>
<gene>
    <name evidence="8" type="primary">hisC</name>
    <name evidence="10" type="ORF">IAD50_01435</name>
</gene>
<evidence type="ECO:0000256" key="3">
    <source>
        <dbReference type="ARBA" id="ARBA00011738"/>
    </source>
</evidence>
<evidence type="ECO:0000256" key="7">
    <source>
        <dbReference type="ARBA" id="ARBA00047481"/>
    </source>
</evidence>
<dbReference type="Gene3D" id="3.40.640.10">
    <property type="entry name" value="Type I PLP-dependent aspartate aminotransferase-like (Major domain)"/>
    <property type="match status" value="1"/>
</dbReference>
<evidence type="ECO:0000313" key="10">
    <source>
        <dbReference type="EMBL" id="HIU28940.1"/>
    </source>
</evidence>
<comment type="catalytic activity">
    <reaction evidence="7 8">
        <text>L-histidinol phosphate + 2-oxoglutarate = 3-(imidazol-4-yl)-2-oxopropyl phosphate + L-glutamate</text>
        <dbReference type="Rhea" id="RHEA:23744"/>
        <dbReference type="ChEBI" id="CHEBI:16810"/>
        <dbReference type="ChEBI" id="CHEBI:29985"/>
        <dbReference type="ChEBI" id="CHEBI:57766"/>
        <dbReference type="ChEBI" id="CHEBI:57980"/>
        <dbReference type="EC" id="2.6.1.9"/>
    </reaction>
</comment>
<dbReference type="GO" id="GO:0000105">
    <property type="term" value="P:L-histidine biosynthetic process"/>
    <property type="evidence" value="ECO:0007669"/>
    <property type="project" value="UniProtKB-UniRule"/>
</dbReference>
<dbReference type="SUPFAM" id="SSF53383">
    <property type="entry name" value="PLP-dependent transferases"/>
    <property type="match status" value="1"/>
</dbReference>
<dbReference type="InterPro" id="IPR005861">
    <property type="entry name" value="HisP_aminotrans"/>
</dbReference>
<keyword evidence="4 8" id="KW-0032">Aminotransferase</keyword>
<dbReference type="EMBL" id="DVMM01000027">
    <property type="protein sequence ID" value="HIU28940.1"/>
    <property type="molecule type" value="Genomic_DNA"/>
</dbReference>
<dbReference type="GO" id="GO:0030170">
    <property type="term" value="F:pyridoxal phosphate binding"/>
    <property type="evidence" value="ECO:0007669"/>
    <property type="project" value="InterPro"/>
</dbReference>
<evidence type="ECO:0000313" key="11">
    <source>
        <dbReference type="Proteomes" id="UP000824089"/>
    </source>
</evidence>
<dbReference type="Pfam" id="PF00155">
    <property type="entry name" value="Aminotran_1_2"/>
    <property type="match status" value="1"/>
</dbReference>
<evidence type="ECO:0000256" key="8">
    <source>
        <dbReference type="HAMAP-Rule" id="MF_01023"/>
    </source>
</evidence>
<comment type="caution">
    <text evidence="10">The sequence shown here is derived from an EMBL/GenBank/DDBJ whole genome shotgun (WGS) entry which is preliminary data.</text>
</comment>
<dbReference type="CDD" id="cd00609">
    <property type="entry name" value="AAT_like"/>
    <property type="match status" value="1"/>
</dbReference>
<comment type="cofactor">
    <cofactor evidence="1 8">
        <name>pyridoxal 5'-phosphate</name>
        <dbReference type="ChEBI" id="CHEBI:597326"/>
    </cofactor>
</comment>
<dbReference type="InterPro" id="IPR015421">
    <property type="entry name" value="PyrdxlP-dep_Trfase_major"/>
</dbReference>
<dbReference type="Proteomes" id="UP000824089">
    <property type="component" value="Unassembled WGS sequence"/>
</dbReference>
<comment type="similarity">
    <text evidence="8">Belongs to the class-II pyridoxal-phosphate-dependent aminotransferase family. Histidinol-phosphate aminotransferase subfamily.</text>
</comment>
<dbReference type="InterPro" id="IPR050106">
    <property type="entry name" value="HistidinolP_aminotransfase"/>
</dbReference>
<keyword evidence="8" id="KW-0368">Histidine biosynthesis</keyword>
<sequence length="359" mass="40108">MSRFLNKKYRGLAAYEPGEQPQDKAYIKLNTNESPFPPSDGVLDALSRDAAARLNLYPDPECGELRSALAAQYGVRPENVFVSNGSDDILSFSFMAFCGGDTEVVFPDITYGFYKVYAEFYGAAYREIPLTEELAVRASDYYGLQKNIVLANPNAPTGLTISLKEVEEICRTNPDHIVLIDEAYVDFGGESSVRLTGRYENLITVMTYSKSRSLAGARLGFAIADEALIADLNRMKYSTNPYSINRLTLRAGTAAIRDQAYYDANCAKIAEIRERAKQELKRQGFFCTDSKSNFLFVKHPAASGETLYRELKENGILVRHFTKDRIKEFIRITVGTEAQMEALFAALRKILSEKTGGTR</sequence>